<dbReference type="OrthoDB" id="5337496at2"/>
<dbReference type="PROSITE" id="PS51202">
    <property type="entry name" value="RCK_C"/>
    <property type="match status" value="1"/>
</dbReference>
<name>A0A4U8TLC1_9HELI</name>
<accession>A0A4U8TLC1</accession>
<dbReference type="GO" id="GO:0008324">
    <property type="term" value="F:monoatomic cation transmembrane transporter activity"/>
    <property type="evidence" value="ECO:0007669"/>
    <property type="project" value="InterPro"/>
</dbReference>
<reference evidence="2 3" key="1">
    <citation type="journal article" date="2014" name="Genome Announc.">
        <title>Draft genome sequences of eight enterohepatic helicobacter species isolated from both laboratory and wild rodents.</title>
        <authorList>
            <person name="Sheh A."/>
            <person name="Shen Z."/>
            <person name="Fox J.G."/>
        </authorList>
    </citation>
    <scope>NUCLEOTIDE SEQUENCE [LARGE SCALE GENOMIC DNA]</scope>
    <source>
        <strain evidence="2 3">MIT 01-6451</strain>
    </source>
</reference>
<dbReference type="STRING" id="425400.LS65_05750"/>
<evidence type="ECO:0000259" key="1">
    <source>
        <dbReference type="PROSITE" id="PS51202"/>
    </source>
</evidence>
<gene>
    <name evidence="2" type="ORF">LS65_006625</name>
</gene>
<dbReference type="RefSeq" id="WP_034362280.1">
    <property type="nucleotide sequence ID" value="NZ_CAJUDB010000028.1"/>
</dbReference>
<sequence length="483" mass="55954">MKKTLIIAQGDIAKIFLDTILDKYFSNDYYIVVTKDMCYIPDSVPSSFEFHHFDYTSSFRLSQLVTKDIENIFLVLEDKKEVVATYEITRALSKKAHIVIMLDEQRQTAQMAQDNNLLVLNEKLILSNKFIERLPNIPFIPRSFGLGQGEIMQVSVPNGSIFTYRHIGSIEQKNWCIVGIYRGGELLLSKHFLVIQPNDSLLIAGDPKILNDVYVQIKSEIGQFPSPFGRDIFLYVDMSLSNEHRILCDVQDALYLNEKLKNNKLFIYILNPSNFTFLDKLKNLESESVRVRVDYSNTSFKERIATDSQKRFGLVIINQDIFTSRKNRRVLFDLSIPVLKTGWEHVEDCKQSFVVLSENMGNIENVTSVIFDVSKQLQLDLDVYDYDTDASYHDEIVSRYEECARIFKRTINLIQTDSKNPILYLQDSFMSYMCFVPFERSISRTKTFSFFSTDAYKIMSMNNKNPQIFIPLSQENKGKTKGK</sequence>
<keyword evidence="3" id="KW-1185">Reference proteome</keyword>
<dbReference type="InterPro" id="IPR036721">
    <property type="entry name" value="RCK_C_sf"/>
</dbReference>
<proteinExistence type="predicted"/>
<organism evidence="2 3">
    <name type="scientific">Helicobacter japonicus</name>
    <dbReference type="NCBI Taxonomy" id="425400"/>
    <lineage>
        <taxon>Bacteria</taxon>
        <taxon>Pseudomonadati</taxon>
        <taxon>Campylobacterota</taxon>
        <taxon>Epsilonproteobacteria</taxon>
        <taxon>Campylobacterales</taxon>
        <taxon>Helicobacteraceae</taxon>
        <taxon>Helicobacter</taxon>
    </lineage>
</organism>
<dbReference type="Proteomes" id="UP000029707">
    <property type="component" value="Unassembled WGS sequence"/>
</dbReference>
<evidence type="ECO:0000313" key="3">
    <source>
        <dbReference type="Proteomes" id="UP000029707"/>
    </source>
</evidence>
<comment type="caution">
    <text evidence="2">The sequence shown here is derived from an EMBL/GenBank/DDBJ whole genome shotgun (WGS) entry which is preliminary data.</text>
</comment>
<dbReference type="SUPFAM" id="SSF116726">
    <property type="entry name" value="TrkA C-terminal domain-like"/>
    <property type="match status" value="1"/>
</dbReference>
<dbReference type="GO" id="GO:0006813">
    <property type="term" value="P:potassium ion transport"/>
    <property type="evidence" value="ECO:0007669"/>
    <property type="project" value="InterPro"/>
</dbReference>
<feature type="domain" description="RCK C-terminal" evidence="1">
    <location>
        <begin position="139"/>
        <end position="219"/>
    </location>
</feature>
<dbReference type="Gene3D" id="3.30.70.1450">
    <property type="entry name" value="Regulator of K+ conductance, C-terminal domain"/>
    <property type="match status" value="1"/>
</dbReference>
<dbReference type="InterPro" id="IPR006037">
    <property type="entry name" value="RCK_C"/>
</dbReference>
<evidence type="ECO:0000313" key="2">
    <source>
        <dbReference type="EMBL" id="TLE01281.1"/>
    </source>
</evidence>
<dbReference type="EMBL" id="JRMQ02000008">
    <property type="protein sequence ID" value="TLE01281.1"/>
    <property type="molecule type" value="Genomic_DNA"/>
</dbReference>
<protein>
    <submittedName>
        <fullName evidence="2">Potassium transporter TrkA</fullName>
    </submittedName>
</protein>
<dbReference type="AlphaFoldDB" id="A0A4U8TLC1"/>